<dbReference type="EMBL" id="JAMXLR010000092">
    <property type="protein sequence ID" value="MCO6047909.1"/>
    <property type="molecule type" value="Genomic_DNA"/>
</dbReference>
<evidence type="ECO:0000313" key="3">
    <source>
        <dbReference type="EMBL" id="MCO6047909.1"/>
    </source>
</evidence>
<feature type="transmembrane region" description="Helical" evidence="1">
    <location>
        <begin position="134"/>
        <end position="159"/>
    </location>
</feature>
<evidence type="ECO:0000259" key="2">
    <source>
        <dbReference type="Pfam" id="PF12158"/>
    </source>
</evidence>
<feature type="transmembrane region" description="Helical" evidence="1">
    <location>
        <begin position="217"/>
        <end position="239"/>
    </location>
</feature>
<proteinExistence type="predicted"/>
<evidence type="ECO:0000256" key="1">
    <source>
        <dbReference type="SAM" id="Phobius"/>
    </source>
</evidence>
<feature type="domain" description="DUF3592" evidence="2">
    <location>
        <begin position="92"/>
        <end position="132"/>
    </location>
</feature>
<feature type="transmembrane region" description="Helical" evidence="1">
    <location>
        <begin position="251"/>
        <end position="272"/>
    </location>
</feature>
<sequence>MGYWSELFLSVSLVVVGTVTLGLHIFQVLKPDWQESRPPAGFVPGKCVVTRLIIHEWDQPLDMAQFDIEIQAARILDDGSTGKPVWIERKMGYFSPTRDDAEQIAEDYQEGTELACWYNPDEPSQLVLRRSIRWWVWPVTLIPASLLAVGIFGIVASLMQVATSAERRSLVAVKAMRLDPLRDSPDESKTLPTGLREDESPGIRYAHRLPAVGTAGWRMAGLMIVCAIWNALLAFFVYVASLQYLNSKSPWLALGLVVLLGMVGVWLAFNLIREFWNRRGIGQSHVEISAHPLMLGCEYQAYLMQTGNMTLRKLLVELVCEESASYQQGTDSRTSVEVVYRQELRKWRGLRVEAAQPFEAEMSFSIPASAMHSFRSPHNQIRWMLLVRGETSRHQEVYRQFGLLVQPPRQRGNESLIAASDTADMEPMA</sequence>
<dbReference type="AlphaFoldDB" id="A0A9X2JL22"/>
<organism evidence="3 4">
    <name type="scientific">Aeoliella straminimaris</name>
    <dbReference type="NCBI Taxonomy" id="2954799"/>
    <lineage>
        <taxon>Bacteria</taxon>
        <taxon>Pseudomonadati</taxon>
        <taxon>Planctomycetota</taxon>
        <taxon>Planctomycetia</taxon>
        <taxon>Pirellulales</taxon>
        <taxon>Lacipirellulaceae</taxon>
        <taxon>Aeoliella</taxon>
    </lineage>
</organism>
<reference evidence="3" key="1">
    <citation type="submission" date="2022-06" db="EMBL/GenBank/DDBJ databases">
        <title>Aeoliella straminimaris, a novel planctomycete from sediments.</title>
        <authorList>
            <person name="Vitorino I.R."/>
            <person name="Lage O.M."/>
        </authorList>
    </citation>
    <scope>NUCLEOTIDE SEQUENCE</scope>
    <source>
        <strain evidence="3">ICT_H6.2</strain>
    </source>
</reference>
<comment type="caution">
    <text evidence="3">The sequence shown here is derived from an EMBL/GenBank/DDBJ whole genome shotgun (WGS) entry which is preliminary data.</text>
</comment>
<feature type="transmembrane region" description="Helical" evidence="1">
    <location>
        <begin position="7"/>
        <end position="29"/>
    </location>
</feature>
<keyword evidence="1" id="KW-0472">Membrane</keyword>
<keyword evidence="1" id="KW-1133">Transmembrane helix</keyword>
<dbReference type="InterPro" id="IPR021994">
    <property type="entry name" value="DUF3592"/>
</dbReference>
<dbReference type="Proteomes" id="UP001155241">
    <property type="component" value="Unassembled WGS sequence"/>
</dbReference>
<keyword evidence="4" id="KW-1185">Reference proteome</keyword>
<name>A0A9X2JL22_9BACT</name>
<gene>
    <name evidence="3" type="ORF">NG895_28730</name>
</gene>
<dbReference type="Pfam" id="PF12158">
    <property type="entry name" value="DUF3592"/>
    <property type="match status" value="1"/>
</dbReference>
<dbReference type="RefSeq" id="WP_252856015.1">
    <property type="nucleotide sequence ID" value="NZ_JAMXLR010000092.1"/>
</dbReference>
<accession>A0A9X2JL22</accession>
<keyword evidence="1" id="KW-0812">Transmembrane</keyword>
<evidence type="ECO:0000313" key="4">
    <source>
        <dbReference type="Proteomes" id="UP001155241"/>
    </source>
</evidence>
<protein>
    <recommendedName>
        <fullName evidence="2">DUF3592 domain-containing protein</fullName>
    </recommendedName>
</protein>